<reference evidence="7 8" key="1">
    <citation type="submission" date="2018-03" db="EMBL/GenBank/DDBJ databases">
        <authorList>
            <person name="Keele B.F."/>
        </authorList>
    </citation>
    <scope>NUCLEOTIDE SEQUENCE [LARGE SCALE GENOMIC DNA]</scope>
    <source>
        <strain evidence="7 8">CECT 8626</strain>
    </source>
</reference>
<dbReference type="OrthoDB" id="9801841at2"/>
<accession>A0A2R8B890</accession>
<keyword evidence="2 5" id="KW-0547">Nucleotide-binding</keyword>
<dbReference type="Gene3D" id="3.30.200.20">
    <property type="entry name" value="Phosphorylase Kinase, domain 1"/>
    <property type="match status" value="1"/>
</dbReference>
<dbReference type="InterPro" id="IPR008266">
    <property type="entry name" value="Tyr_kinase_AS"/>
</dbReference>
<dbReference type="RefSeq" id="WP_108853022.1">
    <property type="nucleotide sequence ID" value="NZ_OMOQ01000001.1"/>
</dbReference>
<evidence type="ECO:0000256" key="4">
    <source>
        <dbReference type="ARBA" id="ARBA00022840"/>
    </source>
</evidence>
<evidence type="ECO:0000256" key="1">
    <source>
        <dbReference type="ARBA" id="ARBA00022679"/>
    </source>
</evidence>
<dbReference type="PROSITE" id="PS00107">
    <property type="entry name" value="PROTEIN_KINASE_ATP"/>
    <property type="match status" value="1"/>
</dbReference>
<organism evidence="7 8">
    <name type="scientific">Albidovulum aquaemixtae</name>
    <dbReference type="NCBI Taxonomy" id="1542388"/>
    <lineage>
        <taxon>Bacteria</taxon>
        <taxon>Pseudomonadati</taxon>
        <taxon>Pseudomonadota</taxon>
        <taxon>Alphaproteobacteria</taxon>
        <taxon>Rhodobacterales</taxon>
        <taxon>Paracoccaceae</taxon>
        <taxon>Albidovulum</taxon>
    </lineage>
</organism>
<dbReference type="Gene3D" id="3.40.1520.20">
    <property type="match status" value="1"/>
</dbReference>
<keyword evidence="3 7" id="KW-0418">Kinase</keyword>
<dbReference type="PANTHER" id="PTHR43289">
    <property type="entry name" value="MITOGEN-ACTIVATED PROTEIN KINASE KINASE KINASE 20-RELATED"/>
    <property type="match status" value="1"/>
</dbReference>
<feature type="binding site" evidence="5">
    <location>
        <position position="49"/>
    </location>
    <ligand>
        <name>ATP</name>
        <dbReference type="ChEBI" id="CHEBI:30616"/>
    </ligand>
</feature>
<evidence type="ECO:0000313" key="7">
    <source>
        <dbReference type="EMBL" id="SPH18703.1"/>
    </source>
</evidence>
<evidence type="ECO:0000256" key="3">
    <source>
        <dbReference type="ARBA" id="ARBA00022777"/>
    </source>
</evidence>
<protein>
    <submittedName>
        <fullName evidence="7">Serine/threonine-protein kinase PknL</fullName>
        <ecNumber evidence="7">2.7.11.1</ecNumber>
    </submittedName>
</protein>
<dbReference type="PROSITE" id="PS50011">
    <property type="entry name" value="PROTEIN_KINASE_DOM"/>
    <property type="match status" value="1"/>
</dbReference>
<dbReference type="EMBL" id="OMOQ01000001">
    <property type="protein sequence ID" value="SPH18703.1"/>
    <property type="molecule type" value="Genomic_DNA"/>
</dbReference>
<keyword evidence="1 7" id="KW-0808">Transferase</keyword>
<dbReference type="AlphaFoldDB" id="A0A2R8B890"/>
<keyword evidence="4 5" id="KW-0067">ATP-binding</keyword>
<evidence type="ECO:0000259" key="6">
    <source>
        <dbReference type="PROSITE" id="PS50011"/>
    </source>
</evidence>
<evidence type="ECO:0000313" key="8">
    <source>
        <dbReference type="Proteomes" id="UP000244924"/>
    </source>
</evidence>
<dbReference type="PANTHER" id="PTHR43289:SF6">
    <property type="entry name" value="SERINE_THREONINE-PROTEIN KINASE NEKL-3"/>
    <property type="match status" value="1"/>
</dbReference>
<sequence length="698" mass="74775">MIDAIPGDIFRRGQVLNNTYEIEGVLGRGGTGEVYRAKNQITGRVVAIKALSKQFSGNDDYIELMKREEEMRDIHHDSVVRYTECSRSDQGHVFLVMDFIDGPSLNEVMASRRMDPRELMIVAHRVAEGLEAAQRHGIVHRDLSPDNVILRDGRAERATIIDFGIAKDTTAGALTIVGNEFAGKYEYAAPEQVDGRADTRSDFYALGASILAAWRGDVPFAGSTPGEIVRRKQMPLDTEGVPDPLKGLIDWLTAPDPRNRPQKASEIIARLDAALKSGRGPALEVPQKKREGRRGRGWLLVPLFAVLAAAAYFTVNYRDFFPEPLPIADPFRLTAAAASDGAAQFEGNAPDAASAERLAAAYAEATGATPSTEALSLAQGVPFEAWADAVGEAFAIMPGLEDWRLDMAGRAAVVQGLAPGGAERSALISELDAWAGRHDIALAAKIAAGPRVLEADAVAGILKGLADCGTLTIDRAEGGSYALGDTVRVTGFTTTEDTAARIVARLSEAVGDRRVAVETTALNADLCNVRQVLPIVPSNALSIWFGDGSTGAANLSGIYRAGENPIVEVHAPAGLAAASLWVVLVDNTGKVFNLLPNMGSEEQKIDALGQVENGVRRVRVLHSIDEFRQDNSLMAMRISDSDFGKSEIVAILSKSNLFKMRGPTSESIASFVESLTEIQSEQPGNIIGVASRLLDSRP</sequence>
<dbReference type="Gene3D" id="1.10.510.10">
    <property type="entry name" value="Transferase(Phosphotransferase) domain 1"/>
    <property type="match status" value="1"/>
</dbReference>
<evidence type="ECO:0000256" key="5">
    <source>
        <dbReference type="PROSITE-ProRule" id="PRU10141"/>
    </source>
</evidence>
<proteinExistence type="predicted"/>
<dbReference type="PROSITE" id="PS00109">
    <property type="entry name" value="PROTEIN_KINASE_TYR"/>
    <property type="match status" value="1"/>
</dbReference>
<evidence type="ECO:0000256" key="2">
    <source>
        <dbReference type="ARBA" id="ARBA00022741"/>
    </source>
</evidence>
<dbReference type="EC" id="2.7.11.1" evidence="7"/>
<dbReference type="Proteomes" id="UP000244924">
    <property type="component" value="Unassembled WGS sequence"/>
</dbReference>
<gene>
    <name evidence="7" type="primary">pknL</name>
    <name evidence="7" type="ORF">DEA8626_02245</name>
</gene>
<dbReference type="InterPro" id="IPR017441">
    <property type="entry name" value="Protein_kinase_ATP_BS"/>
</dbReference>
<name>A0A2R8B890_9RHOB</name>
<dbReference type="InterPro" id="IPR011009">
    <property type="entry name" value="Kinase-like_dom_sf"/>
</dbReference>
<feature type="domain" description="Protein kinase" evidence="6">
    <location>
        <begin position="20"/>
        <end position="275"/>
    </location>
</feature>
<dbReference type="GO" id="GO:0005524">
    <property type="term" value="F:ATP binding"/>
    <property type="evidence" value="ECO:0007669"/>
    <property type="project" value="UniProtKB-UniRule"/>
</dbReference>
<dbReference type="Pfam" id="PF00069">
    <property type="entry name" value="Pkinase"/>
    <property type="match status" value="1"/>
</dbReference>
<dbReference type="CDD" id="cd14014">
    <property type="entry name" value="STKc_PknB_like"/>
    <property type="match status" value="1"/>
</dbReference>
<dbReference type="GO" id="GO:0004674">
    <property type="term" value="F:protein serine/threonine kinase activity"/>
    <property type="evidence" value="ECO:0007669"/>
    <property type="project" value="UniProtKB-EC"/>
</dbReference>
<dbReference type="SUPFAM" id="SSF56112">
    <property type="entry name" value="Protein kinase-like (PK-like)"/>
    <property type="match status" value="1"/>
</dbReference>
<keyword evidence="8" id="KW-1185">Reference proteome</keyword>
<dbReference type="InterPro" id="IPR000719">
    <property type="entry name" value="Prot_kinase_dom"/>
</dbReference>